<evidence type="ECO:0000256" key="5">
    <source>
        <dbReference type="ARBA" id="ARBA00023002"/>
    </source>
</evidence>
<dbReference type="PROSITE" id="PS00611">
    <property type="entry name" value="HISOL_DEHYDROGENASE"/>
    <property type="match status" value="1"/>
</dbReference>
<sequence>MTHRIDHGFKAMKSINLIELSKLSPQQRKSLMLRTESDLSTYANAVLPIIEDVRNRGDAALVHYAAQFEGAAIGLDSIRVSPAEFDAAFAMLDPKVVAAIEYGIENIRSFHTAQKPVQYWMKELRPGAFAGERITPIDTVALYVPRGKGSFPSTVMMLCVPAVVAQVPTAYILTPAGPDGRVDAATLVAARLAGIETIFKVGGSQAVAAAAFGTSTIPKADKILGPGSPWVMAAKRALVDHLDPGIPAGPSESIVFADASADARLAALDVLIEAEHGPDSSAFLVTTSRAIASAAIDWIAHFWNEMSARRVEFSATVLTGPRGGVLLADSVPSAMDFINDYAPEHLEILGAEPFGYLHQIRNAGEILLGHATPMSIANFVLGPNAVLPTSFGAKTVSALSVHDFIKRTSIGYVTTKAFPPMAAMGRELAIYEGFDAHALALAPQRFDPPVARTQPMAAE</sequence>
<evidence type="ECO:0000256" key="6">
    <source>
        <dbReference type="PIRNR" id="PIRNR000099"/>
    </source>
</evidence>
<keyword evidence="4" id="KW-0862">Zinc</keyword>
<dbReference type="GO" id="GO:0000105">
    <property type="term" value="P:L-histidine biosynthetic process"/>
    <property type="evidence" value="ECO:0007669"/>
    <property type="project" value="InterPro"/>
</dbReference>
<dbReference type="EMBL" id="CP000542">
    <property type="protein sequence ID" value="ABM56000.1"/>
    <property type="molecule type" value="Genomic_DNA"/>
</dbReference>
<keyword evidence="10" id="KW-1185">Reference proteome</keyword>
<dbReference type="GO" id="GO:0046872">
    <property type="term" value="F:metal ion binding"/>
    <property type="evidence" value="ECO:0007669"/>
    <property type="project" value="UniProtKB-KW"/>
</dbReference>
<evidence type="ECO:0000256" key="1">
    <source>
        <dbReference type="ARBA" id="ARBA00001947"/>
    </source>
</evidence>
<dbReference type="Gene3D" id="3.40.50.1980">
    <property type="entry name" value="Nitrogenase molybdenum iron protein domain"/>
    <property type="match status" value="2"/>
</dbReference>
<reference evidence="9" key="1">
    <citation type="submission" date="2006-12" db="EMBL/GenBank/DDBJ databases">
        <title>Complete sequence of Chromosome1 of Verminephrobacter eiseniae EF01-2.</title>
        <authorList>
            <consortium name="US DOE Joint Genome Institute"/>
            <person name="Copeland A."/>
            <person name="Lucas S."/>
            <person name="Lapidus A."/>
            <person name="Barry K."/>
            <person name="Detter J.C."/>
            <person name="Glavina del Rio T."/>
            <person name="Dalin E."/>
            <person name="Tice H."/>
            <person name="Pitluck S."/>
            <person name="Chertkov O."/>
            <person name="Brettin T."/>
            <person name="Bruce D."/>
            <person name="Han C."/>
            <person name="Tapia R."/>
            <person name="Gilna P."/>
            <person name="Schmutz J."/>
            <person name="Larimer F."/>
            <person name="Land M."/>
            <person name="Hauser L."/>
            <person name="Kyrpides N."/>
            <person name="Kim E."/>
            <person name="Stahl D."/>
            <person name="Richardson P."/>
        </authorList>
    </citation>
    <scope>NUCLEOTIDE SEQUENCE</scope>
    <source>
        <strain evidence="9">EF01-2</strain>
    </source>
</reference>
<dbReference type="PRINTS" id="PR00083">
    <property type="entry name" value="HOLDHDRGNASE"/>
</dbReference>
<gene>
    <name evidence="9" type="ordered locus">Veis_0208</name>
</gene>
<evidence type="ECO:0000256" key="7">
    <source>
        <dbReference type="PIRSR" id="PIRSR000099-1"/>
    </source>
</evidence>
<dbReference type="KEGG" id="vei:Veis_0208"/>
<dbReference type="InterPro" id="IPR016161">
    <property type="entry name" value="Ald_DH/histidinol_DH"/>
</dbReference>
<evidence type="ECO:0000313" key="10">
    <source>
        <dbReference type="Proteomes" id="UP000000374"/>
    </source>
</evidence>
<evidence type="ECO:0000256" key="3">
    <source>
        <dbReference type="ARBA" id="ARBA00022723"/>
    </source>
</evidence>
<feature type="active site" description="Proton acceptor" evidence="7">
    <location>
        <position position="345"/>
    </location>
</feature>
<accession>A1WEE3</accession>
<dbReference type="SUPFAM" id="SSF53720">
    <property type="entry name" value="ALDH-like"/>
    <property type="match status" value="1"/>
</dbReference>
<keyword evidence="3" id="KW-0479">Metal-binding</keyword>
<dbReference type="eggNOG" id="COG0141">
    <property type="taxonomic scope" value="Bacteria"/>
</dbReference>
<dbReference type="Pfam" id="PF00815">
    <property type="entry name" value="Histidinol_dh"/>
    <property type="match status" value="1"/>
</dbReference>
<evidence type="ECO:0000256" key="4">
    <source>
        <dbReference type="ARBA" id="ARBA00022833"/>
    </source>
</evidence>
<dbReference type="FunFam" id="3.40.50.1980:FF:000001">
    <property type="entry name" value="Histidinol dehydrogenase"/>
    <property type="match status" value="1"/>
</dbReference>
<evidence type="ECO:0000256" key="2">
    <source>
        <dbReference type="ARBA" id="ARBA00010178"/>
    </source>
</evidence>
<dbReference type="PIRSF" id="PIRSF000099">
    <property type="entry name" value="Histidinol_dh"/>
    <property type="match status" value="1"/>
</dbReference>
<comment type="similarity">
    <text evidence="2 6 8">Belongs to the histidinol dehydrogenase family.</text>
</comment>
<dbReference type="NCBIfam" id="TIGR00069">
    <property type="entry name" value="hisD"/>
    <property type="match status" value="1"/>
</dbReference>
<dbReference type="Proteomes" id="UP000000374">
    <property type="component" value="Chromosome"/>
</dbReference>
<dbReference type="InterPro" id="IPR012131">
    <property type="entry name" value="Hstdl_DH"/>
</dbReference>
<feature type="active site" description="Proton acceptor" evidence="7">
    <location>
        <position position="344"/>
    </location>
</feature>
<dbReference type="PANTHER" id="PTHR21256:SF2">
    <property type="entry name" value="HISTIDINE BIOSYNTHESIS TRIFUNCTIONAL PROTEIN"/>
    <property type="match status" value="1"/>
</dbReference>
<evidence type="ECO:0000313" key="9">
    <source>
        <dbReference type="EMBL" id="ABM56000.1"/>
    </source>
</evidence>
<dbReference type="PANTHER" id="PTHR21256">
    <property type="entry name" value="HISTIDINOL DEHYDROGENASE HDH"/>
    <property type="match status" value="1"/>
</dbReference>
<dbReference type="InterPro" id="IPR022695">
    <property type="entry name" value="Histidinol_DH_monofunct"/>
</dbReference>
<dbReference type="AlphaFoldDB" id="A1WEE3"/>
<dbReference type="GO" id="GO:0005829">
    <property type="term" value="C:cytosol"/>
    <property type="evidence" value="ECO:0007669"/>
    <property type="project" value="TreeGrafter"/>
</dbReference>
<dbReference type="CDD" id="cd06572">
    <property type="entry name" value="Histidinol_dh"/>
    <property type="match status" value="1"/>
</dbReference>
<organism evidence="9 10">
    <name type="scientific">Verminephrobacter eiseniae (strain EF01-2)</name>
    <dbReference type="NCBI Taxonomy" id="391735"/>
    <lineage>
        <taxon>Bacteria</taxon>
        <taxon>Pseudomonadati</taxon>
        <taxon>Pseudomonadota</taxon>
        <taxon>Betaproteobacteria</taxon>
        <taxon>Burkholderiales</taxon>
        <taxon>Comamonadaceae</taxon>
        <taxon>Verminephrobacter</taxon>
    </lineage>
</organism>
<proteinExistence type="inferred from homology"/>
<dbReference type="GO" id="GO:0051287">
    <property type="term" value="F:NAD binding"/>
    <property type="evidence" value="ECO:0007669"/>
    <property type="project" value="InterPro"/>
</dbReference>
<name>A1WEE3_VEREI</name>
<dbReference type="STRING" id="391735.Veis_0208"/>
<dbReference type="EC" id="1.1.1.23" evidence="9"/>
<evidence type="ECO:0000256" key="8">
    <source>
        <dbReference type="RuleBase" id="RU004175"/>
    </source>
</evidence>
<dbReference type="GO" id="GO:0004399">
    <property type="term" value="F:histidinol dehydrogenase activity"/>
    <property type="evidence" value="ECO:0007669"/>
    <property type="project" value="UniProtKB-EC"/>
</dbReference>
<comment type="cofactor">
    <cofactor evidence="1">
        <name>Zn(2+)</name>
        <dbReference type="ChEBI" id="CHEBI:29105"/>
    </cofactor>
</comment>
<protein>
    <submittedName>
        <fullName evidence="9">Histidinol dehydrogenase</fullName>
        <ecNumber evidence="9">1.1.1.23</ecNumber>
    </submittedName>
</protein>
<dbReference type="Gene3D" id="1.20.5.1300">
    <property type="match status" value="1"/>
</dbReference>
<dbReference type="HOGENOM" id="CLU_006732_3_0_4"/>
<keyword evidence="5 6" id="KW-0560">Oxidoreductase</keyword>
<dbReference type="InterPro" id="IPR001692">
    <property type="entry name" value="Histidinol_DH_CS"/>
</dbReference>